<evidence type="ECO:0000313" key="11">
    <source>
        <dbReference type="Proteomes" id="UP001296580"/>
    </source>
</evidence>
<feature type="transmembrane region" description="Helical" evidence="7">
    <location>
        <begin position="251"/>
        <end position="271"/>
    </location>
</feature>
<feature type="domain" description="ABC transporter" evidence="8">
    <location>
        <begin position="338"/>
        <end position="569"/>
    </location>
</feature>
<feature type="transmembrane region" description="Helical" evidence="7">
    <location>
        <begin position="138"/>
        <end position="158"/>
    </location>
</feature>
<evidence type="ECO:0000256" key="5">
    <source>
        <dbReference type="ARBA" id="ARBA00022989"/>
    </source>
</evidence>
<dbReference type="SUPFAM" id="SSF52540">
    <property type="entry name" value="P-loop containing nucleoside triphosphate hydrolases"/>
    <property type="match status" value="1"/>
</dbReference>
<evidence type="ECO:0000256" key="4">
    <source>
        <dbReference type="ARBA" id="ARBA00022840"/>
    </source>
</evidence>
<sequence>MKKIFKNIRLYFSEYMKEYKKKLLLILTLLAISLCISILLPYIVSIMINTLEKEHSGRFFYLLASMYFSLVVIKMGSEILNAYISEKLGWTISNNLRGNLIEHCVSLSFSFHQKHKAGEMIERVDGDITFLSNFFSEFLVNIVGNTFFVVAIISIFYFQSGVIGIGYSIIVILAYCSILMLQDLIIKLWGRYREDEAQLYGYIQDSLLAREDIVGVGEENYLKMKLSSFLMKIKSDFRKAVVANNIPTSGFFGLLNIGDFVAIGVGIYLFYQSKLSLGSVYLISNYVGLLNRPFIALRYEFDSLQRVGASLSRITELFSIKNETVEDKHTLRGAKFDIEIKNLGFTYEGMQSPVLQDLSLKIKAGEKIGVVGRTGSGKSTLIKLIAKMYEPQKGEILFNGVNLKQISSKELYEHLFVVTQNVRIFNGTVYENVTCFDSTISRDDVANALHKVGLRSWLEELPLGLDTPIDKNLLSAGQEQLLYICRAFLRNVEIYILDEINSKLDMEAEAKVFTALDELMKNKTVIVIAHKLQILEHVDKILMMENGKISMYGEQSQVYNRIIERNLEV</sequence>
<dbReference type="PANTHER" id="PTHR43394">
    <property type="entry name" value="ATP-DEPENDENT PERMEASE MDL1, MITOCHONDRIAL"/>
    <property type="match status" value="1"/>
</dbReference>
<evidence type="ECO:0000256" key="3">
    <source>
        <dbReference type="ARBA" id="ARBA00022741"/>
    </source>
</evidence>
<comment type="caution">
    <text evidence="10">The sequence shown here is derived from an EMBL/GenBank/DDBJ whole genome shotgun (WGS) entry which is preliminary data.</text>
</comment>
<reference evidence="10" key="2">
    <citation type="submission" date="2020-02" db="EMBL/GenBank/DDBJ databases">
        <authorList>
            <person name="Littmann E."/>
            <person name="Sorbara M."/>
        </authorList>
    </citation>
    <scope>NUCLEOTIDE SEQUENCE</scope>
    <source>
        <strain evidence="10">MSK.15.32</strain>
    </source>
</reference>
<dbReference type="Proteomes" id="UP001296580">
    <property type="component" value="Unassembled WGS sequence"/>
</dbReference>
<dbReference type="Gene3D" id="3.40.50.300">
    <property type="entry name" value="P-loop containing nucleotide triphosphate hydrolases"/>
    <property type="match status" value="1"/>
</dbReference>
<evidence type="ECO:0000259" key="9">
    <source>
        <dbReference type="PROSITE" id="PS50929"/>
    </source>
</evidence>
<keyword evidence="4 10" id="KW-0067">ATP-binding</keyword>
<evidence type="ECO:0000256" key="1">
    <source>
        <dbReference type="ARBA" id="ARBA00004651"/>
    </source>
</evidence>
<dbReference type="GO" id="GO:0005886">
    <property type="term" value="C:plasma membrane"/>
    <property type="evidence" value="ECO:0007669"/>
    <property type="project" value="UniProtKB-SubCell"/>
</dbReference>
<dbReference type="Pfam" id="PF00005">
    <property type="entry name" value="ABC_tran"/>
    <property type="match status" value="1"/>
</dbReference>
<feature type="transmembrane region" description="Helical" evidence="7">
    <location>
        <begin position="59"/>
        <end position="77"/>
    </location>
</feature>
<feature type="transmembrane region" description="Helical" evidence="7">
    <location>
        <begin position="23"/>
        <end position="47"/>
    </location>
</feature>
<evidence type="ECO:0000256" key="2">
    <source>
        <dbReference type="ARBA" id="ARBA00022692"/>
    </source>
</evidence>
<dbReference type="RefSeq" id="WP_173878152.1">
    <property type="nucleotide sequence ID" value="NZ_JAAIMR010000052.1"/>
</dbReference>
<evidence type="ECO:0000313" key="10">
    <source>
        <dbReference type="EMBL" id="NSI59951.1"/>
    </source>
</evidence>
<accession>A0AAJ3FGD2</accession>
<dbReference type="GO" id="GO:0016887">
    <property type="term" value="F:ATP hydrolysis activity"/>
    <property type="evidence" value="ECO:0007669"/>
    <property type="project" value="InterPro"/>
</dbReference>
<dbReference type="PANTHER" id="PTHR43394:SF1">
    <property type="entry name" value="ATP-BINDING CASSETTE SUB-FAMILY B MEMBER 10, MITOCHONDRIAL"/>
    <property type="match status" value="1"/>
</dbReference>
<feature type="domain" description="ABC transmembrane type-1" evidence="9">
    <location>
        <begin position="24"/>
        <end position="306"/>
    </location>
</feature>
<dbReference type="GO" id="GO:0015421">
    <property type="term" value="F:ABC-type oligopeptide transporter activity"/>
    <property type="evidence" value="ECO:0007669"/>
    <property type="project" value="TreeGrafter"/>
</dbReference>
<feature type="transmembrane region" description="Helical" evidence="7">
    <location>
        <begin position="164"/>
        <end position="186"/>
    </location>
</feature>
<dbReference type="InterPro" id="IPR036640">
    <property type="entry name" value="ABC1_TM_sf"/>
</dbReference>
<dbReference type="SUPFAM" id="SSF90123">
    <property type="entry name" value="ABC transporter transmembrane region"/>
    <property type="match status" value="1"/>
</dbReference>
<dbReference type="GO" id="GO:0005524">
    <property type="term" value="F:ATP binding"/>
    <property type="evidence" value="ECO:0007669"/>
    <property type="project" value="UniProtKB-KW"/>
</dbReference>
<dbReference type="PROSITE" id="PS50893">
    <property type="entry name" value="ABC_TRANSPORTER_2"/>
    <property type="match status" value="1"/>
</dbReference>
<dbReference type="AlphaFoldDB" id="A0AAJ3FGD2"/>
<name>A0AAJ3FGD2_MEDGN</name>
<reference evidence="10" key="1">
    <citation type="journal article" date="2020" name="Cell Host Microbe">
        <title>Functional and Genomic Variation between Human-Derived Isolates of Lachnospiraceae Reveals Inter- and Intra-Species Diversity.</title>
        <authorList>
            <person name="Sorbara M.T."/>
            <person name="Littmann E.R."/>
            <person name="Fontana E."/>
            <person name="Moody T.U."/>
            <person name="Kohout C.E."/>
            <person name="Gjonbalaj M."/>
            <person name="Eaton V."/>
            <person name="Seok R."/>
            <person name="Leiner I.M."/>
            <person name="Pamer E.G."/>
        </authorList>
    </citation>
    <scope>NUCLEOTIDE SEQUENCE</scope>
    <source>
        <strain evidence="10">MSK.15.32</strain>
    </source>
</reference>
<organism evidence="10 11">
    <name type="scientific">Mediterraneibacter gnavus</name>
    <name type="common">Ruminococcus gnavus</name>
    <dbReference type="NCBI Taxonomy" id="33038"/>
    <lineage>
        <taxon>Bacteria</taxon>
        <taxon>Bacillati</taxon>
        <taxon>Bacillota</taxon>
        <taxon>Clostridia</taxon>
        <taxon>Lachnospirales</taxon>
        <taxon>Lachnospiraceae</taxon>
        <taxon>Mediterraneibacter</taxon>
    </lineage>
</organism>
<keyword evidence="2 7" id="KW-0812">Transmembrane</keyword>
<comment type="subcellular location">
    <subcellularLocation>
        <location evidence="1">Cell membrane</location>
        <topology evidence="1">Multi-pass membrane protein</topology>
    </subcellularLocation>
</comment>
<dbReference type="Pfam" id="PF00664">
    <property type="entry name" value="ABC_membrane"/>
    <property type="match status" value="1"/>
</dbReference>
<dbReference type="InterPro" id="IPR039421">
    <property type="entry name" value="Type_1_exporter"/>
</dbReference>
<gene>
    <name evidence="10" type="ORF">G4993_16420</name>
</gene>
<dbReference type="InterPro" id="IPR003593">
    <property type="entry name" value="AAA+_ATPase"/>
</dbReference>
<dbReference type="SMART" id="SM00382">
    <property type="entry name" value="AAA"/>
    <property type="match status" value="1"/>
</dbReference>
<keyword evidence="5 7" id="KW-1133">Transmembrane helix</keyword>
<proteinExistence type="predicted"/>
<keyword evidence="6 7" id="KW-0472">Membrane</keyword>
<dbReference type="CDD" id="cd07346">
    <property type="entry name" value="ABC_6TM_exporters"/>
    <property type="match status" value="1"/>
</dbReference>
<evidence type="ECO:0000256" key="7">
    <source>
        <dbReference type="SAM" id="Phobius"/>
    </source>
</evidence>
<evidence type="ECO:0000256" key="6">
    <source>
        <dbReference type="ARBA" id="ARBA00023136"/>
    </source>
</evidence>
<dbReference type="PROSITE" id="PS50929">
    <property type="entry name" value="ABC_TM1F"/>
    <property type="match status" value="1"/>
</dbReference>
<keyword evidence="3" id="KW-0547">Nucleotide-binding</keyword>
<dbReference type="EMBL" id="JAAIRV010000053">
    <property type="protein sequence ID" value="NSI59951.1"/>
    <property type="molecule type" value="Genomic_DNA"/>
</dbReference>
<dbReference type="Gene3D" id="1.20.1560.10">
    <property type="entry name" value="ABC transporter type 1, transmembrane domain"/>
    <property type="match status" value="1"/>
</dbReference>
<dbReference type="InterPro" id="IPR011527">
    <property type="entry name" value="ABC1_TM_dom"/>
</dbReference>
<evidence type="ECO:0000259" key="8">
    <source>
        <dbReference type="PROSITE" id="PS50893"/>
    </source>
</evidence>
<dbReference type="InterPro" id="IPR027417">
    <property type="entry name" value="P-loop_NTPase"/>
</dbReference>
<protein>
    <submittedName>
        <fullName evidence="10">ABC transporter ATP-binding protein</fullName>
    </submittedName>
</protein>
<dbReference type="InterPro" id="IPR003439">
    <property type="entry name" value="ABC_transporter-like_ATP-bd"/>
</dbReference>